<evidence type="ECO:0000256" key="1">
    <source>
        <dbReference type="SAM" id="Phobius"/>
    </source>
</evidence>
<feature type="transmembrane region" description="Helical" evidence="1">
    <location>
        <begin position="34"/>
        <end position="53"/>
    </location>
</feature>
<feature type="transmembrane region" description="Helical" evidence="1">
    <location>
        <begin position="184"/>
        <end position="203"/>
    </location>
</feature>
<organism evidence="2">
    <name type="scientific">uncultured bacterium pA1</name>
    <dbReference type="NCBI Taxonomy" id="1776268"/>
    <lineage>
        <taxon>Bacteria</taxon>
        <taxon>environmental samples</taxon>
    </lineage>
</organism>
<sequence length="323" mass="34761">MTVLGLWFCGGVFLDGWAHNHLDSALETFFTPWHAVMYSGFAACGLALLLSAWMNRRKGFAWERSLPPGYMPSLAGAGVFAAGGAFDMFWHLTFGIEKNVEALLSPAHLVLAVGAVLVLSGPFRAAWRNPEPPRGLVASLPMILSMAFAVSIVSFMTQFAHPVRHLAVGAKPAAAMADLEQGRAVAGFIFQLSFLTGLALLAVRRWGKTLPMGTFAIVFGVNMLGMSFMSDEQRLVIGAALAGLFADLELRRLSPSPERPRAFRTFAAEAPAAYALAVFVSLMATAKLWWSVHMWTGTIAMAGIAGLFLSCLSLPPKMPDGVR</sequence>
<feature type="transmembrane region" description="Helical" evidence="1">
    <location>
        <begin position="74"/>
        <end position="96"/>
    </location>
</feature>
<keyword evidence="1" id="KW-0472">Membrane</keyword>
<dbReference type="AlphaFoldDB" id="A0A0U3T009"/>
<dbReference type="EMBL" id="KU240005">
    <property type="protein sequence ID" value="ALV85563.1"/>
    <property type="molecule type" value="Genomic_DNA"/>
</dbReference>
<keyword evidence="1" id="KW-0812">Transmembrane</keyword>
<feature type="transmembrane region" description="Helical" evidence="1">
    <location>
        <begin position="210"/>
        <end position="229"/>
    </location>
</feature>
<feature type="transmembrane region" description="Helical" evidence="1">
    <location>
        <begin position="102"/>
        <end position="123"/>
    </location>
</feature>
<reference evidence="2" key="1">
    <citation type="journal article" date="2015" name="J. Microbiol. Biotechnol.">
        <title>Functional Metagenome Mining of Soil for a Novel Gentamicin Resistance Gene.</title>
        <authorList>
            <person name="Im H."/>
            <person name="Kim K.M."/>
            <person name="Lee S.H."/>
            <person name="Ryu C.M."/>
        </authorList>
    </citation>
    <scope>NUCLEOTIDE SEQUENCE</scope>
</reference>
<evidence type="ECO:0000313" key="2">
    <source>
        <dbReference type="EMBL" id="ALV85563.1"/>
    </source>
</evidence>
<feature type="transmembrane region" description="Helical" evidence="1">
    <location>
        <begin position="292"/>
        <end position="314"/>
    </location>
</feature>
<accession>A0A0U3T009</accession>
<keyword evidence="1" id="KW-1133">Transmembrane helix</keyword>
<protein>
    <submittedName>
        <fullName evidence="2">Uncharacterized protein</fullName>
    </submittedName>
</protein>
<proteinExistence type="predicted"/>
<feature type="transmembrane region" description="Helical" evidence="1">
    <location>
        <begin position="135"/>
        <end position="156"/>
    </location>
</feature>
<name>A0A0U3T009_9BACT</name>